<reference evidence="7 8" key="1">
    <citation type="journal article" date="2015" name="Proc. Natl. Acad. Sci. U.S.A.">
        <title>Expanded metabolic versatility of ubiquitous nitrite-oxidizing bacteria from the genus Nitrospira.</title>
        <authorList>
            <person name="Koch H."/>
            <person name="Lucker S."/>
            <person name="Albertsen M."/>
            <person name="Kitzinger K."/>
            <person name="Herbold C."/>
            <person name="Spieck E."/>
            <person name="Nielsen P.H."/>
            <person name="Wagner M."/>
            <person name="Daims H."/>
        </authorList>
    </citation>
    <scope>NUCLEOTIDE SEQUENCE [LARGE SCALE GENOMIC DNA]</scope>
    <source>
        <strain evidence="7 8">NSP M-1</strain>
    </source>
</reference>
<keyword evidence="4 6" id="KW-0689">Ribosomal protein</keyword>
<evidence type="ECO:0000256" key="2">
    <source>
        <dbReference type="ARBA" id="ARBA00022730"/>
    </source>
</evidence>
<dbReference type="PATRIC" id="fig|42253.5.peg.1196"/>
<dbReference type="PRINTS" id="PR00973">
    <property type="entry name" value="RIBOSOMALS17"/>
</dbReference>
<keyword evidence="2 6" id="KW-0699">rRNA-binding</keyword>
<dbReference type="NCBIfam" id="NF004123">
    <property type="entry name" value="PRK05610.1"/>
    <property type="match status" value="1"/>
</dbReference>
<evidence type="ECO:0000313" key="7">
    <source>
        <dbReference type="EMBL" id="ALA57643.1"/>
    </source>
</evidence>
<name>A0A0K2G9L5_NITMO</name>
<evidence type="ECO:0000313" key="8">
    <source>
        <dbReference type="Proteomes" id="UP000069205"/>
    </source>
</evidence>
<comment type="function">
    <text evidence="6">One of the primary rRNA binding proteins, it binds specifically to the 5'-end of 16S ribosomal RNA.</text>
</comment>
<comment type="similarity">
    <text evidence="1 6">Belongs to the universal ribosomal protein uS17 family.</text>
</comment>
<dbReference type="AlphaFoldDB" id="A0A0K2G9L5"/>
<dbReference type="InterPro" id="IPR019984">
    <property type="entry name" value="Ribosomal_uS17_bact/chlr"/>
</dbReference>
<evidence type="ECO:0000256" key="5">
    <source>
        <dbReference type="ARBA" id="ARBA00023274"/>
    </source>
</evidence>
<evidence type="ECO:0000256" key="3">
    <source>
        <dbReference type="ARBA" id="ARBA00022884"/>
    </source>
</evidence>
<proteinExistence type="inferred from homology"/>
<dbReference type="EMBL" id="CP011801">
    <property type="protein sequence ID" value="ALA57643.1"/>
    <property type="molecule type" value="Genomic_DNA"/>
</dbReference>
<dbReference type="GO" id="GO:0006412">
    <property type="term" value="P:translation"/>
    <property type="evidence" value="ECO:0007669"/>
    <property type="project" value="UniProtKB-UniRule"/>
</dbReference>
<dbReference type="OrthoDB" id="9811714at2"/>
<dbReference type="PANTHER" id="PTHR10744:SF1">
    <property type="entry name" value="SMALL RIBOSOMAL SUBUNIT PROTEIN US17M"/>
    <property type="match status" value="1"/>
</dbReference>
<dbReference type="PANTHER" id="PTHR10744">
    <property type="entry name" value="40S RIBOSOMAL PROTEIN S11 FAMILY MEMBER"/>
    <property type="match status" value="1"/>
</dbReference>
<dbReference type="HAMAP" id="MF_01345_B">
    <property type="entry name" value="Ribosomal_uS17_B"/>
    <property type="match status" value="1"/>
</dbReference>
<keyword evidence="8" id="KW-1185">Reference proteome</keyword>
<evidence type="ECO:0000256" key="6">
    <source>
        <dbReference type="HAMAP-Rule" id="MF_01345"/>
    </source>
</evidence>
<comment type="subunit">
    <text evidence="6">Part of the 30S ribosomal subunit.</text>
</comment>
<sequence>MTEAVKKREWVGRVLSNKMDKTVVVAVERSVIHPVYRKVLRRVTKLKAHDEQNACHIGDQVRMVETRPLSKEKHWRVVEVIQKGRAD</sequence>
<dbReference type="SUPFAM" id="SSF50249">
    <property type="entry name" value="Nucleic acid-binding proteins"/>
    <property type="match status" value="1"/>
</dbReference>
<dbReference type="NCBIfam" id="TIGR03635">
    <property type="entry name" value="uS17_bact"/>
    <property type="match status" value="1"/>
</dbReference>
<dbReference type="Proteomes" id="UP000069205">
    <property type="component" value="Chromosome"/>
</dbReference>
<dbReference type="GO" id="GO:0003735">
    <property type="term" value="F:structural constituent of ribosome"/>
    <property type="evidence" value="ECO:0007669"/>
    <property type="project" value="UniProtKB-UniRule"/>
</dbReference>
<dbReference type="CDD" id="cd00364">
    <property type="entry name" value="Ribosomal_uS17"/>
    <property type="match status" value="1"/>
</dbReference>
<dbReference type="GO" id="GO:0022627">
    <property type="term" value="C:cytosolic small ribosomal subunit"/>
    <property type="evidence" value="ECO:0007669"/>
    <property type="project" value="UniProtKB-UniRule"/>
</dbReference>
<dbReference type="Pfam" id="PF00366">
    <property type="entry name" value="Ribosomal_S17"/>
    <property type="match status" value="1"/>
</dbReference>
<dbReference type="InterPro" id="IPR000266">
    <property type="entry name" value="Ribosomal_uS17"/>
</dbReference>
<gene>
    <name evidence="6 7" type="primary">rpsQ</name>
    <name evidence="7" type="ORF">NITMOv2_1215</name>
</gene>
<evidence type="ECO:0000256" key="1">
    <source>
        <dbReference type="ARBA" id="ARBA00010254"/>
    </source>
</evidence>
<keyword evidence="5 6" id="KW-0687">Ribonucleoprotein</keyword>
<dbReference type="KEGG" id="nmv:NITMOv2_1215"/>
<dbReference type="STRING" id="42253.NITMOv2_1215"/>
<organism evidence="7 8">
    <name type="scientific">Nitrospira moscoviensis</name>
    <dbReference type="NCBI Taxonomy" id="42253"/>
    <lineage>
        <taxon>Bacteria</taxon>
        <taxon>Pseudomonadati</taxon>
        <taxon>Nitrospirota</taxon>
        <taxon>Nitrospiria</taxon>
        <taxon>Nitrospirales</taxon>
        <taxon>Nitrospiraceae</taxon>
        <taxon>Nitrospira</taxon>
    </lineage>
</organism>
<dbReference type="InterPro" id="IPR012340">
    <property type="entry name" value="NA-bd_OB-fold"/>
</dbReference>
<dbReference type="RefSeq" id="WP_053378950.1">
    <property type="nucleotide sequence ID" value="NZ_CP011801.1"/>
</dbReference>
<accession>A0A0K2G9L5</accession>
<dbReference type="Gene3D" id="2.40.50.140">
    <property type="entry name" value="Nucleic acid-binding proteins"/>
    <property type="match status" value="1"/>
</dbReference>
<dbReference type="GO" id="GO:0019843">
    <property type="term" value="F:rRNA binding"/>
    <property type="evidence" value="ECO:0007669"/>
    <property type="project" value="UniProtKB-UniRule"/>
</dbReference>
<evidence type="ECO:0000256" key="4">
    <source>
        <dbReference type="ARBA" id="ARBA00022980"/>
    </source>
</evidence>
<keyword evidence="3 6" id="KW-0694">RNA-binding</keyword>
<protein>
    <recommendedName>
        <fullName evidence="6">Small ribosomal subunit protein uS17</fullName>
    </recommendedName>
</protein>